<organism evidence="1 2">
    <name type="scientific">Yersinia wautersii</name>
    <dbReference type="NCBI Taxonomy" id="1341643"/>
    <lineage>
        <taxon>Bacteria</taxon>
        <taxon>Pseudomonadati</taxon>
        <taxon>Pseudomonadota</taxon>
        <taxon>Gammaproteobacteria</taxon>
        <taxon>Enterobacterales</taxon>
        <taxon>Yersiniaceae</taxon>
        <taxon>Yersinia</taxon>
    </lineage>
</organism>
<gene>
    <name evidence="1" type="ORF">ERS008478_04392</name>
</gene>
<evidence type="ECO:0008006" key="3">
    <source>
        <dbReference type="Google" id="ProtNLM"/>
    </source>
</evidence>
<dbReference type="Pfam" id="PF16277">
    <property type="entry name" value="DUF4926"/>
    <property type="match status" value="1"/>
</dbReference>
<evidence type="ECO:0000313" key="2">
    <source>
        <dbReference type="Proteomes" id="UP000047420"/>
    </source>
</evidence>
<protein>
    <recommendedName>
        <fullName evidence="3">DUF4926 domain-containing protein</fullName>
    </recommendedName>
</protein>
<evidence type="ECO:0000313" key="1">
    <source>
        <dbReference type="EMBL" id="CRG52706.1"/>
    </source>
</evidence>
<accession>A0ABP1ZIJ7</accession>
<keyword evidence="2" id="KW-1185">Reference proteome</keyword>
<reference evidence="1 2" key="1">
    <citation type="submission" date="2015-03" db="EMBL/GenBank/DDBJ databases">
        <authorList>
            <consortium name="Pathogen Informatics"/>
            <person name="Murphy D."/>
        </authorList>
    </citation>
    <scope>NUCLEOTIDE SEQUENCE [LARGE SCALE GENOMIC DNA]</scope>
    <source>
        <strain evidence="1 2">WP-931201</strain>
    </source>
</reference>
<dbReference type="InterPro" id="IPR032568">
    <property type="entry name" value="DUF4926"/>
</dbReference>
<name>A0ABP1ZIJ7_9GAMM</name>
<dbReference type="RefSeq" id="WP_012414047.1">
    <property type="nucleotide sequence ID" value="NZ_CVMG01000085.1"/>
</dbReference>
<dbReference type="EMBL" id="CVMG01000085">
    <property type="protein sequence ID" value="CRG52706.1"/>
    <property type="molecule type" value="Genomic_DNA"/>
</dbReference>
<proteinExistence type="predicted"/>
<sequence length="65" mass="7030">MAYSLFDIVTLAHDIPDEGLCAGMQGAVVDVYSKPVTAYEVEFCDDEGRTIAQLALLPEQLISVP</sequence>
<comment type="caution">
    <text evidence="1">The sequence shown here is derived from an EMBL/GenBank/DDBJ whole genome shotgun (WGS) entry which is preliminary data.</text>
</comment>
<dbReference type="Proteomes" id="UP000047420">
    <property type="component" value="Unassembled WGS sequence"/>
</dbReference>